<dbReference type="SUPFAM" id="SSF49562">
    <property type="entry name" value="C2 domain (Calcium/lipid-binding domain, CaLB)"/>
    <property type="match status" value="2"/>
</dbReference>
<dbReference type="InterPro" id="IPR000008">
    <property type="entry name" value="C2_dom"/>
</dbReference>
<organism evidence="8 9">
    <name type="scientific">Trichostrongylus colubriformis</name>
    <name type="common">Black scour worm</name>
    <dbReference type="NCBI Taxonomy" id="6319"/>
    <lineage>
        <taxon>Eukaryota</taxon>
        <taxon>Metazoa</taxon>
        <taxon>Ecdysozoa</taxon>
        <taxon>Nematoda</taxon>
        <taxon>Chromadorea</taxon>
        <taxon>Rhabditida</taxon>
        <taxon>Rhabditina</taxon>
        <taxon>Rhabditomorpha</taxon>
        <taxon>Strongyloidea</taxon>
        <taxon>Trichostrongylidae</taxon>
        <taxon>Trichostrongylus</taxon>
    </lineage>
</organism>
<dbReference type="Pfam" id="PF00168">
    <property type="entry name" value="C2"/>
    <property type="match status" value="2"/>
</dbReference>
<evidence type="ECO:0000256" key="4">
    <source>
        <dbReference type="ARBA" id="ARBA00022989"/>
    </source>
</evidence>
<protein>
    <recommendedName>
        <fullName evidence="7">C2 domain-containing protein</fullName>
    </recommendedName>
</protein>
<name>A0AAN8J353_TRICO</name>
<dbReference type="GO" id="GO:0061025">
    <property type="term" value="P:membrane fusion"/>
    <property type="evidence" value="ECO:0007669"/>
    <property type="project" value="TreeGrafter"/>
</dbReference>
<sequence length="470" mass="54023">VFITPITDKDDTVLLDPPGVEFLGTVKCLLRVYIVEAKKLVSQRKNGMCDPYLLIRCGKKKISLKKKYRADTLEPIFGECIEMEVNIPVEKDLSITVMDYRKIISDDTIGTTKIDLENRLLTKWRATVGLSSQYTIQGELQWRDQQTPLATLRGYCKKMLVEPPEIIEKQNDIGIKILGIEFWHSQIQQEYEQCDKAMGERAKAGKEGGDASFRSGLSTLHADDNKENKEKEDESSKKAQCDAHQMLKWQRGDEVRAKRASIAQHGERTQNVDLSPDEKLKVRKANREKIVGRPLQQVALHVLSRMNLVPEHVETRTLYTEMGGNTPCGELRMFVDLFPLSYGPVPPPIVITPREPENYQLRIAFTTDGCGEFNWRFVIDISFNPWERKLVSSHKKRLFRKASESLVEPLLIIQLWDKNKFRKDVMLGQMAMDLTHFKEGLADPEDIGIIRKRIVRDRCNLCSRRCCCVR</sequence>
<dbReference type="GO" id="GO:0016020">
    <property type="term" value="C:membrane"/>
    <property type="evidence" value="ECO:0007669"/>
    <property type="project" value="UniProtKB-SubCell"/>
</dbReference>
<evidence type="ECO:0000256" key="6">
    <source>
        <dbReference type="SAM" id="MobiDB-lite"/>
    </source>
</evidence>
<reference evidence="8 9" key="1">
    <citation type="submission" date="2019-10" db="EMBL/GenBank/DDBJ databases">
        <title>Assembly and Annotation for the nematode Trichostrongylus colubriformis.</title>
        <authorList>
            <person name="Martin J."/>
        </authorList>
    </citation>
    <scope>NUCLEOTIDE SEQUENCE [LARGE SCALE GENOMIC DNA]</scope>
    <source>
        <strain evidence="8">G859</strain>
        <tissue evidence="8">Whole worm</tissue>
    </source>
</reference>
<dbReference type="EMBL" id="WIXE01003772">
    <property type="protein sequence ID" value="KAK5983644.1"/>
    <property type="molecule type" value="Genomic_DNA"/>
</dbReference>
<keyword evidence="9" id="KW-1185">Reference proteome</keyword>
<dbReference type="PANTHER" id="PTHR12546">
    <property type="entry name" value="FER-1-LIKE"/>
    <property type="match status" value="1"/>
</dbReference>
<evidence type="ECO:0000256" key="2">
    <source>
        <dbReference type="ARBA" id="ARBA00022692"/>
    </source>
</evidence>
<evidence type="ECO:0000256" key="5">
    <source>
        <dbReference type="ARBA" id="ARBA00023136"/>
    </source>
</evidence>
<dbReference type="SMART" id="SM00239">
    <property type="entry name" value="C2"/>
    <property type="match status" value="1"/>
</dbReference>
<evidence type="ECO:0000256" key="1">
    <source>
        <dbReference type="ARBA" id="ARBA00004167"/>
    </source>
</evidence>
<dbReference type="InterPro" id="IPR037724">
    <property type="entry name" value="C2E_Ferlin"/>
</dbReference>
<feature type="domain" description="C2" evidence="7">
    <location>
        <begin position="7"/>
        <end position="129"/>
    </location>
</feature>
<proteinExistence type="predicted"/>
<accession>A0AAN8J353</accession>
<dbReference type="CDD" id="cd04037">
    <property type="entry name" value="C2E_Ferlin"/>
    <property type="match status" value="1"/>
</dbReference>
<evidence type="ECO:0000256" key="3">
    <source>
        <dbReference type="ARBA" id="ARBA00022737"/>
    </source>
</evidence>
<dbReference type="InterPro" id="IPR037721">
    <property type="entry name" value="Ferlin"/>
</dbReference>
<dbReference type="Proteomes" id="UP001331761">
    <property type="component" value="Unassembled WGS sequence"/>
</dbReference>
<dbReference type="Pfam" id="PF22901">
    <property type="entry name" value="dsrm_Ferlin"/>
    <property type="match status" value="1"/>
</dbReference>
<feature type="compositionally biased region" description="Basic and acidic residues" evidence="6">
    <location>
        <begin position="198"/>
        <end position="209"/>
    </location>
</feature>
<dbReference type="InterPro" id="IPR035892">
    <property type="entry name" value="C2_domain_sf"/>
</dbReference>
<keyword evidence="4" id="KW-1133">Transmembrane helix</keyword>
<feature type="compositionally biased region" description="Basic and acidic residues" evidence="6">
    <location>
        <begin position="221"/>
        <end position="241"/>
    </location>
</feature>
<feature type="non-terminal residue" evidence="8">
    <location>
        <position position="1"/>
    </location>
</feature>
<dbReference type="Gene3D" id="2.60.40.150">
    <property type="entry name" value="C2 domain"/>
    <property type="match status" value="1"/>
</dbReference>
<keyword evidence="5" id="KW-0472">Membrane</keyword>
<dbReference type="AlphaFoldDB" id="A0AAN8J353"/>
<keyword evidence="2" id="KW-0812">Transmembrane</keyword>
<dbReference type="PROSITE" id="PS50004">
    <property type="entry name" value="C2"/>
    <property type="match status" value="1"/>
</dbReference>
<evidence type="ECO:0000313" key="9">
    <source>
        <dbReference type="Proteomes" id="UP001331761"/>
    </source>
</evidence>
<keyword evidence="3" id="KW-0677">Repeat</keyword>
<comment type="caution">
    <text evidence="8">The sequence shown here is derived from an EMBL/GenBank/DDBJ whole genome shotgun (WGS) entry which is preliminary data.</text>
</comment>
<evidence type="ECO:0000259" key="7">
    <source>
        <dbReference type="PROSITE" id="PS50004"/>
    </source>
</evidence>
<dbReference type="PANTHER" id="PTHR12546:SF33">
    <property type="entry name" value="SPERM VESICLE FUSION PROTEIN FER-1"/>
    <property type="match status" value="1"/>
</dbReference>
<comment type="subcellular location">
    <subcellularLocation>
        <location evidence="1">Membrane</location>
        <topology evidence="1">Single-pass membrane protein</topology>
    </subcellularLocation>
</comment>
<dbReference type="GO" id="GO:0007009">
    <property type="term" value="P:plasma membrane organization"/>
    <property type="evidence" value="ECO:0007669"/>
    <property type="project" value="TreeGrafter"/>
</dbReference>
<gene>
    <name evidence="8" type="ORF">GCK32_011834</name>
</gene>
<feature type="region of interest" description="Disordered" evidence="6">
    <location>
        <begin position="198"/>
        <end position="241"/>
    </location>
</feature>
<dbReference type="InterPro" id="IPR055072">
    <property type="entry name" value="Ferlin_DSRM"/>
</dbReference>
<evidence type="ECO:0000313" key="8">
    <source>
        <dbReference type="EMBL" id="KAK5983644.1"/>
    </source>
</evidence>